<dbReference type="EMBL" id="JAUHPV010000012">
    <property type="protein sequence ID" value="MDN4474175.1"/>
    <property type="molecule type" value="Genomic_DNA"/>
</dbReference>
<dbReference type="Proteomes" id="UP001172738">
    <property type="component" value="Unassembled WGS sequence"/>
</dbReference>
<comment type="caution">
    <text evidence="1">The sequence shown here is derived from an EMBL/GenBank/DDBJ whole genome shotgun (WGS) entry which is preliminary data.</text>
</comment>
<accession>A0ABT8G4V7</accession>
<proteinExistence type="predicted"/>
<organism evidence="1 2">
    <name type="scientific">Demequina zhanjiangensis</name>
    <dbReference type="NCBI Taxonomy" id="3051659"/>
    <lineage>
        <taxon>Bacteria</taxon>
        <taxon>Bacillati</taxon>
        <taxon>Actinomycetota</taxon>
        <taxon>Actinomycetes</taxon>
        <taxon>Micrococcales</taxon>
        <taxon>Demequinaceae</taxon>
        <taxon>Demequina</taxon>
    </lineage>
</organism>
<gene>
    <name evidence="1" type="ORF">QQX04_14330</name>
</gene>
<reference evidence="1" key="1">
    <citation type="submission" date="2023-06" db="EMBL/GenBank/DDBJ databases">
        <title>SYSU T00b26.</title>
        <authorList>
            <person name="Gao L."/>
            <person name="Fang B.-Z."/>
            <person name="Li W.-J."/>
        </authorList>
    </citation>
    <scope>NUCLEOTIDE SEQUENCE</scope>
    <source>
        <strain evidence="1">SYSU T00b26</strain>
    </source>
</reference>
<dbReference type="Gene3D" id="3.30.450.30">
    <property type="entry name" value="Dynein light chain 2a, cytoplasmic"/>
    <property type="match status" value="1"/>
</dbReference>
<sequence length="125" mass="13333">MIPREECAEAAALLRQATGVRRVVFSLQDGIAHYDDAVLEERAAGAACVAALMGAAGLSAEVFDLGSPQGVIVYGEDVQLIVRPVGTQLLMIVVVDLESSGHDVYRQVRTVARRMEERAAEPGLV</sequence>
<name>A0ABT8G4V7_9MICO</name>
<protein>
    <recommendedName>
        <fullName evidence="3">Roadblock/LAMTOR2 domain-containing protein</fullName>
    </recommendedName>
</protein>
<evidence type="ECO:0000313" key="2">
    <source>
        <dbReference type="Proteomes" id="UP001172738"/>
    </source>
</evidence>
<evidence type="ECO:0000313" key="1">
    <source>
        <dbReference type="EMBL" id="MDN4474175.1"/>
    </source>
</evidence>
<dbReference type="RefSeq" id="WP_301130373.1">
    <property type="nucleotide sequence ID" value="NZ_JAUHPV010000012.1"/>
</dbReference>
<dbReference type="SUPFAM" id="SSF103196">
    <property type="entry name" value="Roadblock/LC7 domain"/>
    <property type="match status" value="1"/>
</dbReference>
<keyword evidence="2" id="KW-1185">Reference proteome</keyword>
<evidence type="ECO:0008006" key="3">
    <source>
        <dbReference type="Google" id="ProtNLM"/>
    </source>
</evidence>